<protein>
    <submittedName>
        <fullName evidence="8">DNA ligase, ATP-dependent, nucleic acid-binding protein</fullName>
    </submittedName>
</protein>
<reference evidence="8" key="1">
    <citation type="submission" date="2022-06" db="EMBL/GenBank/DDBJ databases">
        <title>Complete genome sequences of two strains of the flax pathogen Septoria linicola.</title>
        <authorList>
            <person name="Lapalu N."/>
            <person name="Simon A."/>
            <person name="Demenou B."/>
            <person name="Paumier D."/>
            <person name="Guillot M.-P."/>
            <person name="Gout L."/>
            <person name="Valade R."/>
        </authorList>
    </citation>
    <scope>NUCLEOTIDE SEQUENCE</scope>
    <source>
        <strain evidence="8">SE15195</strain>
    </source>
</reference>
<dbReference type="GO" id="GO:0003910">
    <property type="term" value="F:DNA ligase (ATP) activity"/>
    <property type="evidence" value="ECO:0007669"/>
    <property type="project" value="InterPro"/>
</dbReference>
<evidence type="ECO:0000259" key="7">
    <source>
        <dbReference type="PROSITE" id="PS50160"/>
    </source>
</evidence>
<evidence type="ECO:0000256" key="5">
    <source>
        <dbReference type="ARBA" id="ARBA00023242"/>
    </source>
</evidence>
<dbReference type="GO" id="GO:0006297">
    <property type="term" value="P:nucleotide-excision repair, DNA gap filling"/>
    <property type="evidence" value="ECO:0007669"/>
    <property type="project" value="TreeGrafter"/>
</dbReference>
<dbReference type="InterPro" id="IPR012310">
    <property type="entry name" value="DNA_ligase_ATP-dep_cent"/>
</dbReference>
<dbReference type="GO" id="GO:0003677">
    <property type="term" value="F:DNA binding"/>
    <property type="evidence" value="ECO:0007669"/>
    <property type="project" value="InterPro"/>
</dbReference>
<feature type="compositionally biased region" description="Low complexity" evidence="6">
    <location>
        <begin position="740"/>
        <end position="755"/>
    </location>
</feature>
<keyword evidence="2 8" id="KW-0436">Ligase</keyword>
<feature type="domain" description="ATP-dependent DNA ligase family profile" evidence="7">
    <location>
        <begin position="389"/>
        <end position="548"/>
    </location>
</feature>
<dbReference type="OrthoDB" id="2160351at2759"/>
<dbReference type="AlphaFoldDB" id="A0A9Q9AQK9"/>
<feature type="region of interest" description="Disordered" evidence="6">
    <location>
        <begin position="738"/>
        <end position="761"/>
    </location>
</feature>
<name>A0A9Q9AQK9_9PEZI</name>
<gene>
    <name evidence="8" type="ORF">Slin15195_G046120</name>
</gene>
<evidence type="ECO:0000313" key="9">
    <source>
        <dbReference type="Proteomes" id="UP001056384"/>
    </source>
</evidence>
<keyword evidence="3" id="KW-0547">Nucleotide-binding</keyword>
<evidence type="ECO:0000256" key="3">
    <source>
        <dbReference type="ARBA" id="ARBA00022741"/>
    </source>
</evidence>
<dbReference type="GO" id="GO:0005524">
    <property type="term" value="F:ATP binding"/>
    <property type="evidence" value="ECO:0007669"/>
    <property type="project" value="UniProtKB-KW"/>
</dbReference>
<evidence type="ECO:0000256" key="2">
    <source>
        <dbReference type="ARBA" id="ARBA00022598"/>
    </source>
</evidence>
<dbReference type="SUPFAM" id="SSF50249">
    <property type="entry name" value="Nucleic acid-binding proteins"/>
    <property type="match status" value="1"/>
</dbReference>
<dbReference type="Gene3D" id="1.10.3260.10">
    <property type="entry name" value="DNA ligase, ATP-dependent, N-terminal domain"/>
    <property type="match status" value="1"/>
</dbReference>
<dbReference type="InterPro" id="IPR012308">
    <property type="entry name" value="DNA_ligase_ATP-dep_N"/>
</dbReference>
<dbReference type="InterPro" id="IPR036599">
    <property type="entry name" value="DNA_ligase_N_sf"/>
</dbReference>
<dbReference type="GO" id="GO:0006303">
    <property type="term" value="P:double-strand break repair via nonhomologous end joining"/>
    <property type="evidence" value="ECO:0007669"/>
    <property type="project" value="TreeGrafter"/>
</dbReference>
<dbReference type="InterPro" id="IPR012340">
    <property type="entry name" value="NA-bd_OB-fold"/>
</dbReference>
<dbReference type="Gene3D" id="3.30.470.30">
    <property type="entry name" value="DNA ligase/mRNA capping enzyme"/>
    <property type="match status" value="1"/>
</dbReference>
<dbReference type="InterPro" id="IPR029710">
    <property type="entry name" value="LIG4"/>
</dbReference>
<dbReference type="PROSITE" id="PS50160">
    <property type="entry name" value="DNA_LIGASE_A3"/>
    <property type="match status" value="1"/>
</dbReference>
<dbReference type="Pfam" id="PF01068">
    <property type="entry name" value="DNA_ligase_A_M"/>
    <property type="match status" value="1"/>
</dbReference>
<evidence type="ECO:0000256" key="4">
    <source>
        <dbReference type="ARBA" id="ARBA00022840"/>
    </source>
</evidence>
<dbReference type="Gene3D" id="2.40.50.140">
    <property type="entry name" value="Nucleic acid-binding proteins"/>
    <property type="match status" value="1"/>
</dbReference>
<dbReference type="PANTHER" id="PTHR45997:SF2">
    <property type="entry name" value="ATP DEPENDENT DNA LIGASE DOMAIN PROTEIN (AFU_ORTHOLOGUE AFUA_5G02430)"/>
    <property type="match status" value="1"/>
</dbReference>
<accession>A0A9Q9AQK9</accession>
<proteinExistence type="inferred from homology"/>
<evidence type="ECO:0000313" key="8">
    <source>
        <dbReference type="EMBL" id="USW51293.1"/>
    </source>
</evidence>
<evidence type="ECO:0000256" key="6">
    <source>
        <dbReference type="SAM" id="MobiDB-lite"/>
    </source>
</evidence>
<dbReference type="GO" id="GO:0006310">
    <property type="term" value="P:DNA recombination"/>
    <property type="evidence" value="ECO:0007669"/>
    <property type="project" value="InterPro"/>
</dbReference>
<dbReference type="Proteomes" id="UP001056384">
    <property type="component" value="Chromosome 3"/>
</dbReference>
<keyword evidence="4" id="KW-0067">ATP-binding</keyword>
<organism evidence="8 9">
    <name type="scientific">Septoria linicola</name>
    <dbReference type="NCBI Taxonomy" id="215465"/>
    <lineage>
        <taxon>Eukaryota</taxon>
        <taxon>Fungi</taxon>
        <taxon>Dikarya</taxon>
        <taxon>Ascomycota</taxon>
        <taxon>Pezizomycotina</taxon>
        <taxon>Dothideomycetes</taxon>
        <taxon>Dothideomycetidae</taxon>
        <taxon>Mycosphaerellales</taxon>
        <taxon>Mycosphaerellaceae</taxon>
        <taxon>Septoria</taxon>
    </lineage>
</organism>
<sequence length="1011" mass="114444">MPLPFKDVCVLLDRLEQIELRESLLPSAKPDRYREVINSWFSSHRRQINELDVESSCALLSTLLPHWRTDRVYGIQAQGLCRTLSRALRLSIARKAALAAYNEPGNGDLATCFERVHAEGGPPAVPAVLVEHVDDMLQSLAGRSNFSDPSIPRLPPSSSETRDKLLSNVFYRASPAEGKWLIRLILKDFRPIVCEEVLFLKSFHFLLPDLLRFQRSFAAALKLLKGELRRYPEKPDPRSEALHRKSIADAQTLRPFVGTKISRPNFHKGRGIDACMNMMGSKPWVLERKYDGEYCEIHIDLRRSRNPVDCIKIFSKSGKDSTQDRKGVHQTLVKSLRIGTPECRFKQQAIVLGELVVFSDLEDCIMPFEEIRKHVARSGVFIGTEQDSMPQTHEHLAIVFFDLLLLDEEVVMNKPIDERRIWLRETYTKIHGRAIGADWTKIDFVNPARAKRSLVQHFALANVKRCEGLVLKPCEVPYFSIEAHPADYRHSYIKLKRDYIPDSGGDEAFARDEEDFVVIGATYNAQQAATASRKAFIKWTSFHLGCLANKDDMLKYDARPLFKHVGVIDQEHCIPRAVLETANILGNLTALPWPAEPNPPDFDVEIPASVKMSVVFTKLLVFEVLGSGYEKPSNCNYLMLRHPRVKKLHEDRGWIDCITFQELQDKGKASRAAPVESESQETRRWITKLEGRCHRREEAERLSTPARSTTSPRARTFLTPETSALLSSPLGKGPMKLPMTSSATTAPSPATCARSGMTRRPSLTCDPNVPTCKRRAAESEVMSPSCSKRVRRGSMDRCAQQTARATSSPMSDITNIVNADTEARRRSRASLGPKSKLVPAAKVYSQDSQTSQANRQRSRVRCERSFKCPFRQAVVYLAPCIAAMPYVVENLISLHDAVPAESLTHWDRDSFAYPALTAIVAESQSHEGMRKIVLVESRRRRATQAIIRQAKELNDGRLRERIDFYDWRVLENCDGHDRGADKLKTHFLGATLFDDTQERALFIGERDWFGA</sequence>
<dbReference type="GO" id="GO:0032807">
    <property type="term" value="C:DNA ligase IV complex"/>
    <property type="evidence" value="ECO:0007669"/>
    <property type="project" value="TreeGrafter"/>
</dbReference>
<keyword evidence="5" id="KW-0539">Nucleus</keyword>
<evidence type="ECO:0000256" key="1">
    <source>
        <dbReference type="ARBA" id="ARBA00007572"/>
    </source>
</evidence>
<dbReference type="EMBL" id="CP099420">
    <property type="protein sequence ID" value="USW51293.1"/>
    <property type="molecule type" value="Genomic_DNA"/>
</dbReference>
<keyword evidence="9" id="KW-1185">Reference proteome</keyword>
<comment type="similarity">
    <text evidence="1">Belongs to the ATP-dependent DNA ligase family.</text>
</comment>
<dbReference type="Pfam" id="PF04675">
    <property type="entry name" value="DNA_ligase_A_N"/>
    <property type="match status" value="1"/>
</dbReference>
<dbReference type="PANTHER" id="PTHR45997">
    <property type="entry name" value="DNA LIGASE 4"/>
    <property type="match status" value="1"/>
</dbReference>
<dbReference type="SUPFAM" id="SSF56091">
    <property type="entry name" value="DNA ligase/mRNA capping enzyme, catalytic domain"/>
    <property type="match status" value="1"/>
</dbReference>